<dbReference type="SUPFAM" id="SSF55315">
    <property type="entry name" value="L30e-like"/>
    <property type="match status" value="1"/>
</dbReference>
<keyword evidence="4" id="KW-1185">Reference proteome</keyword>
<protein>
    <submittedName>
        <fullName evidence="3">COG2740: Predicted nucleic-acid-binding protein implicated in transcription termination / ribosomal protein L7Ae family protein</fullName>
    </submittedName>
</protein>
<dbReference type="Proteomes" id="UP000032160">
    <property type="component" value="Chromosome I"/>
</dbReference>
<dbReference type="PATRIC" id="fig|1458461.3.peg.1641"/>
<dbReference type="STRING" id="1458461.BN1012_Phect1641"/>
<name>X5MLW4_9HYPH</name>
<dbReference type="InterPro" id="IPR029064">
    <property type="entry name" value="Ribosomal_eL30-like_sf"/>
</dbReference>
<dbReference type="NCBIfam" id="NF006622">
    <property type="entry name" value="PRK09190.1"/>
    <property type="match status" value="1"/>
</dbReference>
<dbReference type="InterPro" id="IPR007393">
    <property type="entry name" value="YlxR_dom"/>
</dbReference>
<dbReference type="GO" id="GO:0005840">
    <property type="term" value="C:ribosome"/>
    <property type="evidence" value="ECO:0007669"/>
    <property type="project" value="UniProtKB-KW"/>
</dbReference>
<accession>X5MLW4</accession>
<feature type="domain" description="YlxR" evidence="2">
    <location>
        <begin position="37"/>
        <end position="112"/>
    </location>
</feature>
<dbReference type="Pfam" id="PF04296">
    <property type="entry name" value="YlxR"/>
    <property type="match status" value="1"/>
</dbReference>
<dbReference type="KEGG" id="pect:BN1012_Phect1641"/>
<dbReference type="EMBL" id="HG966617">
    <property type="protein sequence ID" value="CDO59855.1"/>
    <property type="molecule type" value="Genomic_DNA"/>
</dbReference>
<dbReference type="CDD" id="cd00279">
    <property type="entry name" value="YlxR"/>
    <property type="match status" value="1"/>
</dbReference>
<dbReference type="PANTHER" id="PTHR34215">
    <property type="entry name" value="BLL0784 PROTEIN"/>
    <property type="match status" value="1"/>
</dbReference>
<dbReference type="AlphaFoldDB" id="X5MLW4"/>
<dbReference type="SUPFAM" id="SSF64376">
    <property type="entry name" value="YlxR-like"/>
    <property type="match status" value="1"/>
</dbReference>
<dbReference type="Gene3D" id="3.30.1230.10">
    <property type="entry name" value="YlxR-like"/>
    <property type="match status" value="1"/>
</dbReference>
<keyword evidence="3" id="KW-0687">Ribonucleoprotein</keyword>
<proteinExistence type="predicted"/>
<dbReference type="InterPro" id="IPR037465">
    <property type="entry name" value="YlxR"/>
</dbReference>
<evidence type="ECO:0000313" key="3">
    <source>
        <dbReference type="EMBL" id="CDO59855.1"/>
    </source>
</evidence>
<feature type="region of interest" description="Disordered" evidence="1">
    <location>
        <begin position="1"/>
        <end position="36"/>
    </location>
</feature>
<gene>
    <name evidence="3" type="ORF">BN1012_Phect1641</name>
</gene>
<dbReference type="InterPro" id="IPR035931">
    <property type="entry name" value="YlxR-like_sf"/>
</dbReference>
<dbReference type="PANTHER" id="PTHR34215:SF1">
    <property type="entry name" value="YLXR DOMAIN-CONTAINING PROTEIN"/>
    <property type="match status" value="1"/>
</dbReference>
<dbReference type="HOGENOM" id="CLU_091016_1_0_5"/>
<organism evidence="3 4">
    <name type="scientific">Candidatus Phaeomarinibacter ectocarpi</name>
    <dbReference type="NCBI Taxonomy" id="1458461"/>
    <lineage>
        <taxon>Bacteria</taxon>
        <taxon>Pseudomonadati</taxon>
        <taxon>Pseudomonadota</taxon>
        <taxon>Alphaproteobacteria</taxon>
        <taxon>Hyphomicrobiales</taxon>
        <taxon>Parvibaculaceae</taxon>
        <taxon>Candidatus Phaeomarinibacter</taxon>
    </lineage>
</organism>
<evidence type="ECO:0000313" key="4">
    <source>
        <dbReference type="Proteomes" id="UP000032160"/>
    </source>
</evidence>
<evidence type="ECO:0000256" key="1">
    <source>
        <dbReference type="SAM" id="MobiDB-lite"/>
    </source>
</evidence>
<sequence length="251" mass="25946">MMSQAPVGEPSAETPDTPSPEKGSGRKKTPERRCPERRCIVSGETGTTATLVRFAIGPDDQVVPDIEGKLPGRGIWVTSNRDAVEKAAQKGLFARAAKQNAKAPADLADQVEAGLRRRVLALLGLARKAGQVMAGHAKVEEAAVKAQVVALFLASDAGKEGQKNAKAIAAGTDAPIVAEFSAEQLGLALGRPNVVHAALTASGAASKGRARHMEAPDVHAGDLARNVLPADKLSGLIMCEVGRLQGFQGGA</sequence>
<reference evidence="3 4" key="1">
    <citation type="journal article" date="2014" name="Front. Genet.">
        <title>Genome and metabolic network of "Candidatus Phaeomarinobacter ectocarpi" Ec32, a new candidate genus of Alphaproteobacteria frequently associated with brown algae.</title>
        <authorList>
            <person name="Dittami S.M."/>
            <person name="Barbeyron T."/>
            <person name="Boyen C."/>
            <person name="Cambefort J."/>
            <person name="Collet G."/>
            <person name="Delage L."/>
            <person name="Gobet A."/>
            <person name="Groisillier A."/>
            <person name="Leblanc C."/>
            <person name="Michel G."/>
            <person name="Scornet D."/>
            <person name="Siegel A."/>
            <person name="Tapia J.E."/>
            <person name="Tonon T."/>
        </authorList>
    </citation>
    <scope>NUCLEOTIDE SEQUENCE [LARGE SCALE GENOMIC DNA]</scope>
    <source>
        <strain evidence="3 4">Ec32</strain>
    </source>
</reference>
<keyword evidence="3" id="KW-0689">Ribosomal protein</keyword>
<dbReference type="Gene3D" id="3.30.1330.30">
    <property type="match status" value="1"/>
</dbReference>
<evidence type="ECO:0000259" key="2">
    <source>
        <dbReference type="Pfam" id="PF04296"/>
    </source>
</evidence>